<proteinExistence type="predicted"/>
<evidence type="ECO:0000313" key="7">
    <source>
        <dbReference type="Proteomes" id="UP001596107"/>
    </source>
</evidence>
<dbReference type="InterPro" id="IPR013221">
    <property type="entry name" value="Mur_ligase_cen"/>
</dbReference>
<protein>
    <submittedName>
        <fullName evidence="6">Mur ligase family protein</fullName>
    </submittedName>
</protein>
<dbReference type="InterPro" id="IPR036615">
    <property type="entry name" value="Mur_ligase_C_dom_sf"/>
</dbReference>
<dbReference type="InterPro" id="IPR051046">
    <property type="entry name" value="MurCDEF_CellWall_CoF430Synth"/>
</dbReference>
<dbReference type="PANTHER" id="PTHR43024:SF1">
    <property type="entry name" value="UDP-N-ACETYLMURAMOYL-TRIPEPTIDE--D-ALANYL-D-ALANINE LIGASE"/>
    <property type="match status" value="1"/>
</dbReference>
<dbReference type="InterPro" id="IPR012341">
    <property type="entry name" value="6hp_glycosidase-like_sf"/>
</dbReference>
<comment type="caution">
    <text evidence="6">The sequence shown here is derived from an EMBL/GenBank/DDBJ whole genome shotgun (WGS) entry which is preliminary data.</text>
</comment>
<dbReference type="InterPro" id="IPR004101">
    <property type="entry name" value="Mur_ligase_C"/>
</dbReference>
<dbReference type="SUPFAM" id="SSF48208">
    <property type="entry name" value="Six-hairpin glycosidases"/>
    <property type="match status" value="1"/>
</dbReference>
<dbReference type="Pfam" id="PF02875">
    <property type="entry name" value="Mur_ligase_C"/>
    <property type="match status" value="1"/>
</dbReference>
<evidence type="ECO:0000256" key="3">
    <source>
        <dbReference type="ARBA" id="ARBA00022840"/>
    </source>
</evidence>
<evidence type="ECO:0000256" key="1">
    <source>
        <dbReference type="ARBA" id="ARBA00022598"/>
    </source>
</evidence>
<dbReference type="SUPFAM" id="SSF53244">
    <property type="entry name" value="MurD-like peptide ligases, peptide-binding domain"/>
    <property type="match status" value="1"/>
</dbReference>
<dbReference type="Gene3D" id="1.50.10.10">
    <property type="match status" value="1"/>
</dbReference>
<evidence type="ECO:0000313" key="6">
    <source>
        <dbReference type="EMBL" id="MFC5584244.1"/>
    </source>
</evidence>
<keyword evidence="2" id="KW-0547">Nucleotide-binding</keyword>
<dbReference type="GO" id="GO:0016874">
    <property type="term" value="F:ligase activity"/>
    <property type="evidence" value="ECO:0007669"/>
    <property type="project" value="UniProtKB-KW"/>
</dbReference>
<dbReference type="SUPFAM" id="SSF53623">
    <property type="entry name" value="MurD-like peptide ligases, catalytic domain"/>
    <property type="match status" value="1"/>
</dbReference>
<dbReference type="Proteomes" id="UP001596107">
    <property type="component" value="Unassembled WGS sequence"/>
</dbReference>
<reference evidence="7" key="1">
    <citation type="journal article" date="2019" name="Int. J. Syst. Evol. Microbiol.">
        <title>The Global Catalogue of Microorganisms (GCM) 10K type strain sequencing project: providing services to taxonomists for standard genome sequencing and annotation.</title>
        <authorList>
            <consortium name="The Broad Institute Genomics Platform"/>
            <consortium name="The Broad Institute Genome Sequencing Center for Infectious Disease"/>
            <person name="Wu L."/>
            <person name="Ma J."/>
        </authorList>
    </citation>
    <scope>NUCLEOTIDE SEQUENCE [LARGE SCALE GENOMIC DNA]</scope>
    <source>
        <strain evidence="7">JCM 3366</strain>
    </source>
</reference>
<dbReference type="Pfam" id="PF08245">
    <property type="entry name" value="Mur_ligase_M"/>
    <property type="match status" value="1"/>
</dbReference>
<keyword evidence="3" id="KW-0067">ATP-binding</keyword>
<name>A0ABW0T5R2_9HYPH</name>
<accession>A0ABW0T5R2</accession>
<gene>
    <name evidence="6" type="ORF">ACFPOD_03910</name>
</gene>
<organism evidence="6 7">
    <name type="scientific">Nitratireductor kimnyeongensis</name>
    <dbReference type="NCBI Taxonomy" id="430679"/>
    <lineage>
        <taxon>Bacteria</taxon>
        <taxon>Pseudomonadati</taxon>
        <taxon>Pseudomonadota</taxon>
        <taxon>Alphaproteobacteria</taxon>
        <taxon>Hyphomicrobiales</taxon>
        <taxon>Phyllobacteriaceae</taxon>
        <taxon>Nitratireductor</taxon>
    </lineage>
</organism>
<evidence type="ECO:0000259" key="5">
    <source>
        <dbReference type="Pfam" id="PF08245"/>
    </source>
</evidence>
<dbReference type="RefSeq" id="WP_246637779.1">
    <property type="nucleotide sequence ID" value="NZ_CP078143.1"/>
</dbReference>
<keyword evidence="7" id="KW-1185">Reference proteome</keyword>
<feature type="domain" description="Mur ligase central" evidence="5">
    <location>
        <begin position="690"/>
        <end position="874"/>
    </location>
</feature>
<dbReference type="PANTHER" id="PTHR43024">
    <property type="entry name" value="UDP-N-ACETYLMURAMOYL-TRIPEPTIDE--D-ALANYL-D-ALANINE LIGASE"/>
    <property type="match status" value="1"/>
</dbReference>
<dbReference type="EMBL" id="JBHSNB010000001">
    <property type="protein sequence ID" value="MFC5584244.1"/>
    <property type="molecule type" value="Genomic_DNA"/>
</dbReference>
<dbReference type="Gene3D" id="3.90.190.20">
    <property type="entry name" value="Mur ligase, C-terminal domain"/>
    <property type="match status" value="1"/>
</dbReference>
<evidence type="ECO:0000256" key="2">
    <source>
        <dbReference type="ARBA" id="ARBA00022741"/>
    </source>
</evidence>
<feature type="domain" description="Mur ligase C-terminal" evidence="4">
    <location>
        <begin position="901"/>
        <end position="1021"/>
    </location>
</feature>
<dbReference type="InterPro" id="IPR036565">
    <property type="entry name" value="Mur-like_cat_sf"/>
</dbReference>
<dbReference type="InterPro" id="IPR008928">
    <property type="entry name" value="6-hairpin_glycosidase_sf"/>
</dbReference>
<sequence length="1039" mass="114859">MRHEKFDGLLEIRTQLRKGIVSLQAPFPEVILFFSVSDGEARARVVNATGATLEAAWQKGLSQLRRVMREDGLEGRWLRVDWVDRAEVRTWKDLRESLARTKRNYFRCGLALDAGFDRAFLEQELNANAMLYGGNRVAHAVLNEKNFARYAGIKYPGAAALEFNDERAVFVFSTKGVFRELDGGLHPLNEVGPDTGRRRVDVLDEPLVEHLVRSASGYLARQVGEDGAFVYGFHPCFDRRIEAYNTLRHASTTYSMLEAWELTREATLKSAIDRSISRMMRELIREVDLPDGGRAAFLVDVGDEIKLGGNAVALLALSKYTTTTGDRTHLPLMEKLALGIVHMQDQRTGSFKHVLHYPSLEVKEAFRTIYYEGEAAFGLMRLYDITQDPRWLGAVEKAFDHFIAENHWRHHDHWLSYCVNELTRHRPEERYFIFGLQNVAGYLDFVRQRITTFPTLLELMMAARSLISRIGDLPQMTHLLRRIDLVAFSEALEFRARYLLNGFFWPETAMYFRTPSRVAGSFFIRHHAFRVRIDDVEHYLSGFIAYKNYLKQRSAFQSLVRQHSHASADRKPPMRTPAGPIWNASTVAEATGGNWMVPPRPDWTATGLCIHAPTRKPGHMVTMRVGNSGRGVPPSVIAGMKPPPAAIITDAPQAPVPDNVPVLSVKDTGAAILALGRYARQCMNGKLLAITGSAGKTTTVAMLAHALSPYGSVAQTAHNANLPHGVAWNLASIPADTDHVVLELAVGRMGQSARMAEADVAIFTNIAPAHLSETTTPRDIAVTKSAIFQGMSPGGVAVLNRDMQEWDVVHAAAQARDLKIVHYGTSADCAYRLIDYDAQNGSVDACIEGRMVRFALGAAGEHMARNSLAIIAAVAALGYPLEAALDQLASFSPLPGRGAEHRLTISGRTIHLIDDAYNANPASMRAAFANLGKRTGEGRRIAFLGEMAELGAQARSFHTDLAPLIAANGIDRVHVLGALYEDFWGALPEALKGSHATTLEEMRQAFLDEVRDGDIVLIKGSNSTKLHTLAAAMADMRSA</sequence>
<dbReference type="Gene3D" id="3.40.1190.10">
    <property type="entry name" value="Mur-like, catalytic domain"/>
    <property type="match status" value="1"/>
</dbReference>
<keyword evidence="1 6" id="KW-0436">Ligase</keyword>
<evidence type="ECO:0000259" key="4">
    <source>
        <dbReference type="Pfam" id="PF02875"/>
    </source>
</evidence>